<evidence type="ECO:0008006" key="3">
    <source>
        <dbReference type="Google" id="ProtNLM"/>
    </source>
</evidence>
<dbReference type="PANTHER" id="PTHR45661:SF3">
    <property type="entry name" value="IG-LIKE DOMAIN-CONTAINING PROTEIN"/>
    <property type="match status" value="1"/>
</dbReference>
<protein>
    <recommendedName>
        <fullName evidence="3">Leucine rich repeat containing protein BspA family protein</fullName>
    </recommendedName>
</protein>
<dbReference type="VEuPathDB" id="AmoebaDB:EIN_292290"/>
<dbReference type="InterPro" id="IPR032675">
    <property type="entry name" value="LRR_dom_sf"/>
</dbReference>
<accession>A0A0A1UAP6</accession>
<dbReference type="PANTHER" id="PTHR45661">
    <property type="entry name" value="SURFACE ANTIGEN"/>
    <property type="match status" value="1"/>
</dbReference>
<keyword evidence="2" id="KW-1185">Reference proteome</keyword>
<dbReference type="InterPro" id="IPR026906">
    <property type="entry name" value="LRR_5"/>
</dbReference>
<dbReference type="Proteomes" id="UP000014680">
    <property type="component" value="Unassembled WGS sequence"/>
</dbReference>
<dbReference type="Gene3D" id="3.80.10.10">
    <property type="entry name" value="Ribonuclease Inhibitor"/>
    <property type="match status" value="6"/>
</dbReference>
<name>A0A0A1UAP6_ENTIV</name>
<organism evidence="1 2">
    <name type="scientific">Entamoeba invadens IP1</name>
    <dbReference type="NCBI Taxonomy" id="370355"/>
    <lineage>
        <taxon>Eukaryota</taxon>
        <taxon>Amoebozoa</taxon>
        <taxon>Evosea</taxon>
        <taxon>Archamoebae</taxon>
        <taxon>Mastigamoebida</taxon>
        <taxon>Entamoebidae</taxon>
        <taxon>Entamoeba</taxon>
    </lineage>
</organism>
<dbReference type="GeneID" id="14891032"/>
<dbReference type="KEGG" id="eiv:EIN_292290"/>
<evidence type="ECO:0000313" key="1">
    <source>
        <dbReference type="EMBL" id="ELP92050.1"/>
    </source>
</evidence>
<dbReference type="RefSeq" id="XP_004258821.1">
    <property type="nucleotide sequence ID" value="XM_004258773.1"/>
</dbReference>
<evidence type="ECO:0000313" key="2">
    <source>
        <dbReference type="Proteomes" id="UP000014680"/>
    </source>
</evidence>
<reference evidence="1 2" key="1">
    <citation type="submission" date="2012-10" db="EMBL/GenBank/DDBJ databases">
        <authorList>
            <person name="Zafar N."/>
            <person name="Inman J."/>
            <person name="Hall N."/>
            <person name="Lorenzi H."/>
            <person name="Caler E."/>
        </authorList>
    </citation>
    <scope>NUCLEOTIDE SEQUENCE [LARGE SCALE GENOMIC DNA]</scope>
    <source>
        <strain evidence="1 2">IP1</strain>
    </source>
</reference>
<dbReference type="AlphaFoldDB" id="A0A0A1UAP6"/>
<dbReference type="OrthoDB" id="4691307at2759"/>
<dbReference type="InterPro" id="IPR053139">
    <property type="entry name" value="Surface_bspA-like"/>
</dbReference>
<gene>
    <name evidence="1" type="ORF">EIN_292290</name>
</gene>
<dbReference type="EMBL" id="KB206397">
    <property type="protein sequence ID" value="ELP92050.1"/>
    <property type="molecule type" value="Genomic_DNA"/>
</dbReference>
<dbReference type="Pfam" id="PF13306">
    <property type="entry name" value="LRR_5"/>
    <property type="match status" value="6"/>
</dbReference>
<dbReference type="SUPFAM" id="SSF52058">
    <property type="entry name" value="L domain-like"/>
    <property type="match status" value="4"/>
</dbReference>
<sequence>MTTVLIPPEAKTIDKWAFRNYTFESLIIPNHIQSIEEYAFNDCTNLKSVVIPDSVTSIGKNAFDGCPLTSIVLSKNLTSLSNGVFCGNQLVSFTIPDTILSLGTNVFYSNNFLSRDIIIGSQNLNINGLTSIEMSDNVTRIGPNAFSLLDKLIHIKLSSKLTELPDCTFIDDQSLQCVDIPNCVTKIGQRCFENCPLDKNKVFILHKNIEIIDKNAFNNCKFKEVVIEGKIKEISDNTFTNCLSLSKITLPETVTKFGDYSFENCGFDQVFFMKNLKEFGFGVFSNNKKISELVWDENFRQIPDSFVKGCVNITKIVISSTVTAIGQCAFYNCKSLIRLEFPNSVVKFGNYVCKNCEHLKNECSYCAKLSKIRNIENITEVEQKGFNRTSSLFAHGIPNTLKKIGSQVFSSCGIKQFVFPNIEIYDHAFSGNSKLTKVVFSEGVKTLPNGCFNECPNLKIVEIPNSVESIGDECFSKCSSLEEITIPNDVKTLGNYCFNDCKNLKSVIKNEKLIYDRNVFSECLKLTTEKVVKKENLIIGTVADIPFGFRAIENSAFEDNNKLEEVIMPDTINYLGENCFKNCTKLTKVVISKNLKKLNVEDFAGGVSLKEIVLPDDLKTIEKAVFVDVLISRKYEVDTLKQRVFENCEKLEIVVLPDNLNDIKDSAFTNCKSLKELVFPLHLKFVGKKCFQKCEKLERVVFNKELYSMGNLMFGGCISLKEVVIDNIDVPFRCFDGCTNLEKVEFKINVKVLNKWCFRNCKALKEITLPKTLKFVDEQNVFVGCDNLEKIIYSENS</sequence>
<proteinExistence type="predicted"/>